<gene>
    <name evidence="1" type="ORF">P170DRAFT_267552</name>
</gene>
<name>A0A2I2FW39_9EURO</name>
<dbReference type="GeneID" id="36550824"/>
<dbReference type="AlphaFoldDB" id="A0A2I2FW39"/>
<dbReference type="VEuPathDB" id="FungiDB:P170DRAFT_267552"/>
<keyword evidence="2" id="KW-1185">Reference proteome</keyword>
<proteinExistence type="predicted"/>
<reference evidence="1 2" key="1">
    <citation type="submission" date="2016-12" db="EMBL/GenBank/DDBJ databases">
        <title>The genomes of Aspergillus section Nigri reveals drivers in fungal speciation.</title>
        <authorList>
            <consortium name="DOE Joint Genome Institute"/>
            <person name="Vesth T.C."/>
            <person name="Nybo J."/>
            <person name="Theobald S."/>
            <person name="Brandl J."/>
            <person name="Frisvad J.C."/>
            <person name="Nielsen K.F."/>
            <person name="Lyhne E.K."/>
            <person name="Kogle M.E."/>
            <person name="Kuo A."/>
            <person name="Riley R."/>
            <person name="Clum A."/>
            <person name="Nolan M."/>
            <person name="Lipzen A."/>
            <person name="Salamov A."/>
            <person name="Henrissat B."/>
            <person name="Wiebenga A."/>
            <person name="De Vries R.P."/>
            <person name="Grigoriev I.V."/>
            <person name="Mortensen U.H."/>
            <person name="Andersen M.R."/>
            <person name="Baker S.E."/>
        </authorList>
    </citation>
    <scope>NUCLEOTIDE SEQUENCE [LARGE SCALE GENOMIC DNA]</scope>
    <source>
        <strain evidence="1 2">IBT 23096</strain>
    </source>
</reference>
<dbReference type="Proteomes" id="UP000234275">
    <property type="component" value="Unassembled WGS sequence"/>
</dbReference>
<organism evidence="1 2">
    <name type="scientific">Aspergillus steynii IBT 23096</name>
    <dbReference type="NCBI Taxonomy" id="1392250"/>
    <lineage>
        <taxon>Eukaryota</taxon>
        <taxon>Fungi</taxon>
        <taxon>Dikarya</taxon>
        <taxon>Ascomycota</taxon>
        <taxon>Pezizomycotina</taxon>
        <taxon>Eurotiomycetes</taxon>
        <taxon>Eurotiomycetidae</taxon>
        <taxon>Eurotiales</taxon>
        <taxon>Aspergillaceae</taxon>
        <taxon>Aspergillus</taxon>
        <taxon>Aspergillus subgen. Circumdati</taxon>
    </lineage>
</organism>
<evidence type="ECO:0000313" key="2">
    <source>
        <dbReference type="Proteomes" id="UP000234275"/>
    </source>
</evidence>
<comment type="caution">
    <text evidence="1">The sequence shown here is derived from an EMBL/GenBank/DDBJ whole genome shotgun (WGS) entry which is preliminary data.</text>
</comment>
<dbReference type="EMBL" id="MSFO01000008">
    <property type="protein sequence ID" value="PLB44834.1"/>
    <property type="molecule type" value="Genomic_DNA"/>
</dbReference>
<protein>
    <submittedName>
        <fullName evidence="1">Uncharacterized protein</fullName>
    </submittedName>
</protein>
<evidence type="ECO:0000313" key="1">
    <source>
        <dbReference type="EMBL" id="PLB44834.1"/>
    </source>
</evidence>
<accession>A0A2I2FW39</accession>
<dbReference type="RefSeq" id="XP_024700136.1">
    <property type="nucleotide sequence ID" value="XM_024843125.1"/>
</dbReference>
<sequence length="66" mass="6852">MHCAEARQAGLRGYGVSGVPAPGMIIAVAADGGWSVLEGRDLDYLTARRDCATATSNAGGLRKLIY</sequence>